<dbReference type="AlphaFoldDB" id="A0A517VA25"/>
<reference evidence="1 2" key="1">
    <citation type="submission" date="2019-02" db="EMBL/GenBank/DDBJ databases">
        <title>Deep-cultivation of Planctomycetes and their phenomic and genomic characterization uncovers novel biology.</title>
        <authorList>
            <person name="Wiegand S."/>
            <person name="Jogler M."/>
            <person name="Boedeker C."/>
            <person name="Pinto D."/>
            <person name="Vollmers J."/>
            <person name="Rivas-Marin E."/>
            <person name="Kohn T."/>
            <person name="Peeters S.H."/>
            <person name="Heuer A."/>
            <person name="Rast P."/>
            <person name="Oberbeckmann S."/>
            <person name="Bunk B."/>
            <person name="Jeske O."/>
            <person name="Meyerdierks A."/>
            <person name="Storesund J.E."/>
            <person name="Kallscheuer N."/>
            <person name="Luecker S."/>
            <person name="Lage O.M."/>
            <person name="Pohl T."/>
            <person name="Merkel B.J."/>
            <person name="Hornburger P."/>
            <person name="Mueller R.-W."/>
            <person name="Bruemmer F."/>
            <person name="Labrenz M."/>
            <person name="Spormann A.M."/>
            <person name="Op den Camp H."/>
            <person name="Overmann J."/>
            <person name="Amann R."/>
            <person name="Jetten M.S.M."/>
            <person name="Mascher T."/>
            <person name="Medema M.H."/>
            <person name="Devos D.P."/>
            <person name="Kaster A.-K."/>
            <person name="Ovreas L."/>
            <person name="Rohde M."/>
            <person name="Galperin M.Y."/>
            <person name="Jogler C."/>
        </authorList>
    </citation>
    <scope>NUCLEOTIDE SEQUENCE [LARGE SCALE GENOMIC DNA]</scope>
    <source>
        <strain evidence="1 2">Pan161</strain>
    </source>
</reference>
<dbReference type="EMBL" id="CP036343">
    <property type="protein sequence ID" value="QDT89864.1"/>
    <property type="molecule type" value="Genomic_DNA"/>
</dbReference>
<evidence type="ECO:0000313" key="1">
    <source>
        <dbReference type="EMBL" id="QDT89864.1"/>
    </source>
</evidence>
<evidence type="ECO:0000313" key="2">
    <source>
        <dbReference type="Proteomes" id="UP000316855"/>
    </source>
</evidence>
<dbReference type="RefSeq" id="WP_145225423.1">
    <property type="nucleotide sequence ID" value="NZ_CP036343.1"/>
</dbReference>
<protein>
    <submittedName>
        <fullName evidence="1">Uncharacterized protein</fullName>
    </submittedName>
</protein>
<organism evidence="1 2">
    <name type="scientific">Gimesia algae</name>
    <dbReference type="NCBI Taxonomy" id="2527971"/>
    <lineage>
        <taxon>Bacteria</taxon>
        <taxon>Pseudomonadati</taxon>
        <taxon>Planctomycetota</taxon>
        <taxon>Planctomycetia</taxon>
        <taxon>Planctomycetales</taxon>
        <taxon>Planctomycetaceae</taxon>
        <taxon>Gimesia</taxon>
    </lineage>
</organism>
<proteinExistence type="predicted"/>
<dbReference type="KEGG" id="gax:Pan161_14970"/>
<accession>A0A517VA25</accession>
<name>A0A517VA25_9PLAN</name>
<dbReference type="Proteomes" id="UP000316855">
    <property type="component" value="Chromosome"/>
</dbReference>
<sequence>MPYLDITLEKDKWYISEGFKAMFSPPNVEDIEKMVRHNQGAHKMILAGPFDTKEMAESQLDQYTDYHYPFVWNCELGSAT</sequence>
<keyword evidence="2" id="KW-1185">Reference proteome</keyword>
<gene>
    <name evidence="1" type="ORF">Pan161_14970</name>
</gene>